<dbReference type="Proteomes" id="UP000249299">
    <property type="component" value="Unassembled WGS sequence"/>
</dbReference>
<comment type="function">
    <text evidence="6">Repressor involved in the biosynthesis of the osmoprotectant glycine betaine. It represses transcription of the choline transporter BetT and the genes of BetAB involved in the synthesis of glycine betaine.</text>
</comment>
<dbReference type="NCBIfam" id="NF001978">
    <property type="entry name" value="PRK00767.1"/>
    <property type="match status" value="1"/>
</dbReference>
<gene>
    <name evidence="7" type="primary">betI</name>
    <name evidence="10" type="ORF">CH339_10940</name>
</gene>
<dbReference type="EMBL" id="NPEV01000020">
    <property type="protein sequence ID" value="RAI27251.1"/>
    <property type="molecule type" value="Genomic_DNA"/>
</dbReference>
<dbReference type="PANTHER" id="PTHR30055:SF226">
    <property type="entry name" value="HTH-TYPE TRANSCRIPTIONAL REGULATOR PKSA"/>
    <property type="match status" value="1"/>
</dbReference>
<dbReference type="InterPro" id="IPR009057">
    <property type="entry name" value="Homeodomain-like_sf"/>
</dbReference>
<evidence type="ECO:0000256" key="6">
    <source>
        <dbReference type="ARBA" id="ARBA00024936"/>
    </source>
</evidence>
<evidence type="ECO:0000256" key="1">
    <source>
        <dbReference type="ARBA" id="ARBA00004719"/>
    </source>
</evidence>
<dbReference type="GO" id="GO:0000976">
    <property type="term" value="F:transcription cis-regulatory region binding"/>
    <property type="evidence" value="ECO:0007669"/>
    <property type="project" value="TreeGrafter"/>
</dbReference>
<reference evidence="10 11" key="1">
    <citation type="submission" date="2017-07" db="EMBL/GenBank/DDBJ databases">
        <title>Draft Genome Sequences of Select Purple Nonsulfur Bacteria.</title>
        <authorList>
            <person name="Lasarre B."/>
            <person name="Mckinlay J.B."/>
        </authorList>
    </citation>
    <scope>NUCLEOTIDE SEQUENCE [LARGE SCALE GENOMIC DNA]</scope>
    <source>
        <strain evidence="10 11">DSM 11290</strain>
    </source>
</reference>
<comment type="function">
    <text evidence="7">Repressor involved in choline regulation of the bet genes.</text>
</comment>
<dbReference type="PROSITE" id="PS01081">
    <property type="entry name" value="HTH_TETR_1"/>
    <property type="match status" value="1"/>
</dbReference>
<dbReference type="PANTHER" id="PTHR30055">
    <property type="entry name" value="HTH-TYPE TRANSCRIPTIONAL REGULATOR RUTR"/>
    <property type="match status" value="1"/>
</dbReference>
<evidence type="ECO:0000313" key="11">
    <source>
        <dbReference type="Proteomes" id="UP000249299"/>
    </source>
</evidence>
<dbReference type="Pfam" id="PF13977">
    <property type="entry name" value="TetR_C_6"/>
    <property type="match status" value="1"/>
</dbReference>
<dbReference type="UniPathway" id="UPA00529"/>
<evidence type="ECO:0000256" key="3">
    <source>
        <dbReference type="ARBA" id="ARBA00023015"/>
    </source>
</evidence>
<dbReference type="SUPFAM" id="SSF48498">
    <property type="entry name" value="Tetracyclin repressor-like, C-terminal domain"/>
    <property type="match status" value="1"/>
</dbReference>
<evidence type="ECO:0000256" key="8">
    <source>
        <dbReference type="PROSITE-ProRule" id="PRU00335"/>
    </source>
</evidence>
<dbReference type="HAMAP" id="MF_00768">
    <property type="entry name" value="HTH_type_BetI"/>
    <property type="match status" value="1"/>
</dbReference>
<feature type="DNA-binding region" description="H-T-H motif" evidence="7 8">
    <location>
        <begin position="31"/>
        <end position="50"/>
    </location>
</feature>
<proteinExistence type="inferred from homology"/>
<keyword evidence="5 7" id="KW-0804">Transcription</keyword>
<sequence length="200" mass="21708">MPKVGMEPIRRKELIAAAIDEIHAHGSLDVTVGQIARRAGVSSGLAHHYFGNKDGLLVATMRYLLKGLSRRVAERLREARDPRDRLTAIIAGNFTPEQFRPEVISAWLAFYVHAQASAEARQLLRIYAHRLNSNLVDAYARLLPRADAALAAEGTAAMIDGVWLRRALREGAADAASAAALVEDYVETRLGAAGAPPKGH</sequence>
<protein>
    <recommendedName>
        <fullName evidence="7">HTH-type transcriptional regulator BetI</fullName>
    </recommendedName>
</protein>
<evidence type="ECO:0000256" key="7">
    <source>
        <dbReference type="HAMAP-Rule" id="MF_00768"/>
    </source>
</evidence>
<keyword evidence="2 7" id="KW-0678">Repressor</keyword>
<keyword evidence="11" id="KW-1185">Reference proteome</keyword>
<organism evidence="10 11">
    <name type="scientific">Rhodobium orientis</name>
    <dbReference type="NCBI Taxonomy" id="34017"/>
    <lineage>
        <taxon>Bacteria</taxon>
        <taxon>Pseudomonadati</taxon>
        <taxon>Pseudomonadota</taxon>
        <taxon>Alphaproteobacteria</taxon>
        <taxon>Hyphomicrobiales</taxon>
        <taxon>Rhodobiaceae</taxon>
        <taxon>Rhodobium</taxon>
    </lineage>
</organism>
<evidence type="ECO:0000256" key="2">
    <source>
        <dbReference type="ARBA" id="ARBA00022491"/>
    </source>
</evidence>
<dbReference type="InterPro" id="IPR036271">
    <property type="entry name" value="Tet_transcr_reg_TetR-rel_C_sf"/>
</dbReference>
<dbReference type="NCBIfam" id="TIGR03384">
    <property type="entry name" value="betaine_BetI"/>
    <property type="match status" value="1"/>
</dbReference>
<evidence type="ECO:0000256" key="5">
    <source>
        <dbReference type="ARBA" id="ARBA00023163"/>
    </source>
</evidence>
<dbReference type="PROSITE" id="PS50977">
    <property type="entry name" value="HTH_TETR_2"/>
    <property type="match status" value="1"/>
</dbReference>
<name>A0A327JMH8_9HYPH</name>
<evidence type="ECO:0000313" key="10">
    <source>
        <dbReference type="EMBL" id="RAI27251.1"/>
    </source>
</evidence>
<comment type="caution">
    <text evidence="10">The sequence shown here is derived from an EMBL/GenBank/DDBJ whole genome shotgun (WGS) entry which is preliminary data.</text>
</comment>
<dbReference type="InterPro" id="IPR023772">
    <property type="entry name" value="DNA-bd_HTH_TetR-type_CS"/>
</dbReference>
<keyword evidence="4 7" id="KW-0238">DNA-binding</keyword>
<evidence type="ECO:0000256" key="4">
    <source>
        <dbReference type="ARBA" id="ARBA00023125"/>
    </source>
</evidence>
<comment type="pathway">
    <text evidence="1 7">Amine and polyamine biosynthesis; betaine biosynthesis via choline pathway [regulation].</text>
</comment>
<dbReference type="InterPro" id="IPR050109">
    <property type="entry name" value="HTH-type_TetR-like_transc_reg"/>
</dbReference>
<dbReference type="OrthoDB" id="7618612at2"/>
<dbReference type="RefSeq" id="WP_111434399.1">
    <property type="nucleotide sequence ID" value="NZ_JACIGG010000003.1"/>
</dbReference>
<accession>A0A327JMH8</accession>
<dbReference type="Gene3D" id="1.10.357.10">
    <property type="entry name" value="Tetracycline Repressor, domain 2"/>
    <property type="match status" value="1"/>
</dbReference>
<dbReference type="GO" id="GO:0003700">
    <property type="term" value="F:DNA-binding transcription factor activity"/>
    <property type="evidence" value="ECO:0007669"/>
    <property type="project" value="UniProtKB-UniRule"/>
</dbReference>
<feature type="domain" description="HTH tetR-type" evidence="9">
    <location>
        <begin position="8"/>
        <end position="68"/>
    </location>
</feature>
<evidence type="ECO:0000259" key="9">
    <source>
        <dbReference type="PROSITE" id="PS50977"/>
    </source>
</evidence>
<dbReference type="InterPro" id="IPR017757">
    <property type="entry name" value="Tscrpt_rep_BetI"/>
</dbReference>
<dbReference type="PRINTS" id="PR00455">
    <property type="entry name" value="HTHTETR"/>
</dbReference>
<dbReference type="Pfam" id="PF00440">
    <property type="entry name" value="TetR_N"/>
    <property type="match status" value="1"/>
</dbReference>
<dbReference type="AlphaFoldDB" id="A0A327JMH8"/>
<dbReference type="InterPro" id="IPR001647">
    <property type="entry name" value="HTH_TetR"/>
</dbReference>
<dbReference type="GO" id="GO:0019285">
    <property type="term" value="P:glycine betaine biosynthetic process from choline"/>
    <property type="evidence" value="ECO:0007669"/>
    <property type="project" value="UniProtKB-UniRule"/>
</dbReference>
<dbReference type="SUPFAM" id="SSF46689">
    <property type="entry name" value="Homeodomain-like"/>
    <property type="match status" value="1"/>
</dbReference>
<dbReference type="GO" id="GO:0045892">
    <property type="term" value="P:negative regulation of DNA-templated transcription"/>
    <property type="evidence" value="ECO:0007669"/>
    <property type="project" value="UniProtKB-UniRule"/>
</dbReference>
<dbReference type="InterPro" id="IPR039538">
    <property type="entry name" value="BetI_C"/>
</dbReference>
<keyword evidence="3 7" id="KW-0805">Transcription regulation</keyword>